<evidence type="ECO:0000313" key="3">
    <source>
        <dbReference type="Proteomes" id="UP000053370"/>
    </source>
</evidence>
<dbReference type="AlphaFoldDB" id="A0A0S7BV58"/>
<accession>A0A0S7BV58</accession>
<feature type="transmembrane region" description="Helical" evidence="1">
    <location>
        <begin position="202"/>
        <end position="220"/>
    </location>
</feature>
<name>A0A0S7BV58_9CHLR</name>
<dbReference type="RefSeq" id="WP_062280840.1">
    <property type="nucleotide sequence ID" value="NZ_DF968181.1"/>
</dbReference>
<feature type="transmembrane region" description="Helical" evidence="1">
    <location>
        <begin position="331"/>
        <end position="352"/>
    </location>
</feature>
<proteinExistence type="predicted"/>
<evidence type="ECO:0000256" key="1">
    <source>
        <dbReference type="SAM" id="Phobius"/>
    </source>
</evidence>
<feature type="transmembrane region" description="Helical" evidence="1">
    <location>
        <begin position="382"/>
        <end position="402"/>
    </location>
</feature>
<feature type="transmembrane region" description="Helical" evidence="1">
    <location>
        <begin position="165"/>
        <end position="182"/>
    </location>
</feature>
<reference evidence="2" key="1">
    <citation type="journal article" date="2015" name="Genome Announc.">
        <title>Draft Genome Sequence of Anaerolineae Strain TC1, a Novel Isolate from a Methanogenic Wastewater Treatment System.</title>
        <authorList>
            <person name="Matsuura N."/>
            <person name="Tourlousse D.M."/>
            <person name="Sun L."/>
            <person name="Toyonaga M."/>
            <person name="Kuroda K."/>
            <person name="Ohashi A."/>
            <person name="Cruz R."/>
            <person name="Yamaguchi T."/>
            <person name="Sekiguchi Y."/>
        </authorList>
    </citation>
    <scope>NUCLEOTIDE SEQUENCE [LARGE SCALE GENOMIC DNA]</scope>
    <source>
        <strain evidence="2">TC1</strain>
    </source>
</reference>
<feature type="transmembrane region" description="Helical" evidence="1">
    <location>
        <begin position="277"/>
        <end position="296"/>
    </location>
</feature>
<feature type="transmembrane region" description="Helical" evidence="1">
    <location>
        <begin position="129"/>
        <end position="145"/>
    </location>
</feature>
<dbReference type="OrthoDB" id="163347at2"/>
<dbReference type="EMBL" id="DF968181">
    <property type="protein sequence ID" value="GAP40838.1"/>
    <property type="molecule type" value="Genomic_DNA"/>
</dbReference>
<organism evidence="2">
    <name type="scientific">Flexilinea flocculi</name>
    <dbReference type="NCBI Taxonomy" id="1678840"/>
    <lineage>
        <taxon>Bacteria</taxon>
        <taxon>Bacillati</taxon>
        <taxon>Chloroflexota</taxon>
        <taxon>Anaerolineae</taxon>
        <taxon>Anaerolineales</taxon>
        <taxon>Anaerolineaceae</taxon>
        <taxon>Flexilinea</taxon>
    </lineage>
</organism>
<feature type="transmembrane region" description="Helical" evidence="1">
    <location>
        <begin position="9"/>
        <end position="34"/>
    </location>
</feature>
<dbReference type="Proteomes" id="UP000053370">
    <property type="component" value="Unassembled WGS sequence"/>
</dbReference>
<keyword evidence="1" id="KW-1133">Transmembrane helix</keyword>
<feature type="transmembrane region" description="Helical" evidence="1">
    <location>
        <begin position="54"/>
        <end position="72"/>
    </location>
</feature>
<evidence type="ECO:0000313" key="2">
    <source>
        <dbReference type="EMBL" id="GAP40838.1"/>
    </source>
</evidence>
<feature type="transmembrane region" description="Helical" evidence="1">
    <location>
        <begin position="246"/>
        <end position="265"/>
    </location>
</feature>
<feature type="transmembrane region" description="Helical" evidence="1">
    <location>
        <begin position="103"/>
        <end position="122"/>
    </location>
</feature>
<evidence type="ECO:0008006" key="4">
    <source>
        <dbReference type="Google" id="ProtNLM"/>
    </source>
</evidence>
<protein>
    <recommendedName>
        <fullName evidence="4">Dolichyl-phosphate-mannose-protein mannosyltransferase</fullName>
    </recommendedName>
</protein>
<dbReference type="STRING" id="1678840.ATC1_13819"/>
<keyword evidence="1" id="KW-0472">Membrane</keyword>
<feature type="transmembrane region" description="Helical" evidence="1">
    <location>
        <begin position="79"/>
        <end position="97"/>
    </location>
</feature>
<keyword evidence="1" id="KW-0812">Transmembrane</keyword>
<gene>
    <name evidence="2" type="ORF">ATC1_13819</name>
</gene>
<keyword evidence="3" id="KW-1185">Reference proteome</keyword>
<sequence>MNTIDQKRYLLILTFLLMAAFFFRFIGLGSAPLSESEARLAMQSWSAMKGLPDYQIRQPLYVFITSVCFSFFDANEFTARVFPAIMGLLLVCLPILFHHQIGLPKTSLLVFLLAIDPVGIAWSKTADSLIPVICLFLFSITAFYRKRTIPGIILLALAMTGGERFWPPAAAILISFLFFQLLSRRKSIFDNLTEIFSVKNLILLTICFILFSIGFFRFPYGLHTIGQGLLAGFAVNKTGDPKAVRFLPILIGYLYYFGFMLLLILLKFVQSIRSKQISEVFLAAAFVTFALLMGLFQQGILVLAWISIPLIYFCSGIFVQLSNEIRIEKSVYSYLAIATLPCLYCFLVFRITELLQMGDLSLPLSFRWNQQLITLSLTRFQGYLFIIVICLIIFGVFFPYLLNYFSPNKIWSSFGLGILLIWLFSLTVNSWSAAGFRYNQEDLSSGKNHNRHELALGAQIHQMNSMILDQIQEIGLKQSGFKESAKGLILNLDEPMMDWELRKNTAVQETGMLNHQTELPSYVITTDIDTNDITKDLIGTPFVWKVQDEWNSFTLTDWLKWMLYRQVKENHFMLTFWQEPRWITEIVEE</sequence>
<feature type="transmembrane region" description="Helical" evidence="1">
    <location>
        <begin position="302"/>
        <end position="319"/>
    </location>
</feature>
<feature type="transmembrane region" description="Helical" evidence="1">
    <location>
        <begin position="414"/>
        <end position="434"/>
    </location>
</feature>